<gene>
    <name evidence="2" type="ORF">NS226_12430</name>
    <name evidence="3" type="ORF">NS365_14590</name>
</gene>
<accession>A0A175RMA1</accession>
<dbReference type="Proteomes" id="UP000078272">
    <property type="component" value="Unassembled WGS sequence"/>
</dbReference>
<dbReference type="PATRIC" id="fig|401562.3.peg.2039"/>
<protein>
    <submittedName>
        <fullName evidence="3">Uncharacterized protein</fullName>
    </submittedName>
</protein>
<dbReference type="EMBL" id="LDQA01000029">
    <property type="protein sequence ID" value="KTR04830.1"/>
    <property type="molecule type" value="Genomic_DNA"/>
</dbReference>
<feature type="region of interest" description="Disordered" evidence="1">
    <location>
        <begin position="1"/>
        <end position="55"/>
    </location>
</feature>
<dbReference type="STRING" id="401562.NS365_14590"/>
<evidence type="ECO:0000313" key="2">
    <source>
        <dbReference type="EMBL" id="KTQ95339.1"/>
    </source>
</evidence>
<feature type="compositionally biased region" description="Basic and acidic residues" evidence="1">
    <location>
        <begin position="39"/>
        <end position="49"/>
    </location>
</feature>
<dbReference type="RefSeq" id="WP_058601018.1">
    <property type="nucleotide sequence ID" value="NZ_LDPZ01000023.1"/>
</dbReference>
<name>A0A175RMA1_9HYPH</name>
<organism evidence="3 5">
    <name type="scientific">Aureimonas ureilytica</name>
    <dbReference type="NCBI Taxonomy" id="401562"/>
    <lineage>
        <taxon>Bacteria</taxon>
        <taxon>Pseudomonadati</taxon>
        <taxon>Pseudomonadota</taxon>
        <taxon>Alphaproteobacteria</taxon>
        <taxon>Hyphomicrobiales</taxon>
        <taxon>Aurantimonadaceae</taxon>
        <taxon>Aureimonas</taxon>
    </lineage>
</organism>
<evidence type="ECO:0000313" key="3">
    <source>
        <dbReference type="EMBL" id="KTR04830.1"/>
    </source>
</evidence>
<keyword evidence="5" id="KW-1185">Reference proteome</keyword>
<dbReference type="AlphaFoldDB" id="A0A175RMA1"/>
<reference evidence="4 5" key="1">
    <citation type="journal article" date="2016" name="Front. Microbiol.">
        <title>Genomic Resource of Rice Seed Associated Bacteria.</title>
        <authorList>
            <person name="Midha S."/>
            <person name="Bansal K."/>
            <person name="Sharma S."/>
            <person name="Kumar N."/>
            <person name="Patil P.P."/>
            <person name="Chaudhry V."/>
            <person name="Patil P.B."/>
        </authorList>
    </citation>
    <scope>NUCLEOTIDE SEQUENCE [LARGE SCALE GENOMIC DNA]</scope>
    <source>
        <strain evidence="2 4">NS226</strain>
        <strain evidence="3 5">NS365</strain>
    </source>
</reference>
<comment type="caution">
    <text evidence="3">The sequence shown here is derived from an EMBL/GenBank/DDBJ whole genome shotgun (WGS) entry which is preliminary data.</text>
</comment>
<evidence type="ECO:0000313" key="4">
    <source>
        <dbReference type="Proteomes" id="UP000078272"/>
    </source>
</evidence>
<sequence length="101" mass="10971">MGEFDTDSAMMRRQQNMDVPETIQEDETGAKASPTDLDPESRAAREASKSGDAVYANEQMDAIFNQNKRAGAGRAELNMMEDRATGGMASLVRPDRSILGS</sequence>
<evidence type="ECO:0000313" key="5">
    <source>
        <dbReference type="Proteomes" id="UP000078529"/>
    </source>
</evidence>
<evidence type="ECO:0000256" key="1">
    <source>
        <dbReference type="SAM" id="MobiDB-lite"/>
    </source>
</evidence>
<dbReference type="OrthoDB" id="7908413at2"/>
<dbReference type="Proteomes" id="UP000078529">
    <property type="component" value="Unassembled WGS sequence"/>
</dbReference>
<proteinExistence type="predicted"/>
<dbReference type="EMBL" id="LDPZ01000023">
    <property type="protein sequence ID" value="KTQ95339.1"/>
    <property type="molecule type" value="Genomic_DNA"/>
</dbReference>